<dbReference type="SUPFAM" id="SSF51445">
    <property type="entry name" value="(Trans)glycosidases"/>
    <property type="match status" value="1"/>
</dbReference>
<dbReference type="Pfam" id="PF16757">
    <property type="entry name" value="Fucosidase_C"/>
    <property type="match status" value="1"/>
</dbReference>
<dbReference type="InterPro" id="IPR016286">
    <property type="entry name" value="FUC_metazoa-typ"/>
</dbReference>
<evidence type="ECO:0000256" key="2">
    <source>
        <dbReference type="ARBA" id="ARBA00000419"/>
    </source>
</evidence>
<dbReference type="PANTHER" id="PTHR10030:SF37">
    <property type="entry name" value="ALPHA-L-FUCOSIDASE-RELATED"/>
    <property type="match status" value="1"/>
</dbReference>
<dbReference type="InterPro" id="IPR000933">
    <property type="entry name" value="Glyco_hydro_29"/>
</dbReference>
<dbReference type="GO" id="GO:0004560">
    <property type="term" value="F:alpha-L-fucosidase activity"/>
    <property type="evidence" value="ECO:0007669"/>
    <property type="project" value="UniProtKB-EC"/>
</dbReference>
<name>A0AAN8WYY7_HALRR</name>
<feature type="domain" description="Glycoside hydrolase family 29 N-terminal" evidence="13">
    <location>
        <begin position="30"/>
        <end position="364"/>
    </location>
</feature>
<evidence type="ECO:0000256" key="5">
    <source>
        <dbReference type="ARBA" id="ARBA00012662"/>
    </source>
</evidence>
<dbReference type="Proteomes" id="UP001381693">
    <property type="component" value="Unassembled WGS sequence"/>
</dbReference>
<keyword evidence="16" id="KW-1185">Reference proteome</keyword>
<feature type="non-terminal residue" evidence="15">
    <location>
        <position position="1"/>
    </location>
</feature>
<keyword evidence="8" id="KW-0325">Glycoprotein</keyword>
<dbReference type="EC" id="3.2.1.51" evidence="5"/>
<comment type="similarity">
    <text evidence="4">Belongs to the glycosyl hydrolase 29 family.</text>
</comment>
<evidence type="ECO:0000256" key="9">
    <source>
        <dbReference type="ARBA" id="ARBA00023295"/>
    </source>
</evidence>
<evidence type="ECO:0000256" key="12">
    <source>
        <dbReference type="PIRSR" id="PIRSR001092-1"/>
    </source>
</evidence>
<protein>
    <recommendedName>
        <fullName evidence="10">Putative alpha-L-fucosidase</fullName>
        <ecNumber evidence="5">3.2.1.51</ecNumber>
    </recommendedName>
    <alternativeName>
        <fullName evidence="11">Alpha-L-fucoside fucohydrolase</fullName>
    </alternativeName>
</protein>
<dbReference type="Pfam" id="PF01120">
    <property type="entry name" value="Alpha_L_fucos"/>
    <property type="match status" value="1"/>
</dbReference>
<proteinExistence type="inferred from homology"/>
<evidence type="ECO:0000256" key="3">
    <source>
        <dbReference type="ARBA" id="ARBA00004071"/>
    </source>
</evidence>
<dbReference type="GO" id="GO:0005764">
    <property type="term" value="C:lysosome"/>
    <property type="evidence" value="ECO:0007669"/>
    <property type="project" value="TreeGrafter"/>
</dbReference>
<evidence type="ECO:0000256" key="7">
    <source>
        <dbReference type="ARBA" id="ARBA00022801"/>
    </source>
</evidence>
<feature type="domain" description="Alpha-L-fucosidase C-terminal" evidence="14">
    <location>
        <begin position="375"/>
        <end position="447"/>
    </location>
</feature>
<accession>A0AAN8WYY7</accession>
<dbReference type="FunFam" id="3.20.20.80:FF:000027">
    <property type="entry name" value="Alpha-L-fucosidase"/>
    <property type="match status" value="1"/>
</dbReference>
<evidence type="ECO:0000256" key="4">
    <source>
        <dbReference type="ARBA" id="ARBA00007951"/>
    </source>
</evidence>
<reference evidence="15 16" key="1">
    <citation type="submission" date="2023-11" db="EMBL/GenBank/DDBJ databases">
        <title>Halocaridina rubra genome assembly.</title>
        <authorList>
            <person name="Smith C."/>
        </authorList>
    </citation>
    <scope>NUCLEOTIDE SEQUENCE [LARGE SCALE GENOMIC DNA]</scope>
    <source>
        <strain evidence="15">EP-1</strain>
        <tissue evidence="15">Whole</tissue>
    </source>
</reference>
<sequence>LFCYSYLVDATVMSYRLHLVAACLLGTVYSQYDPTWESLDTRPLPPWYDEAKIGIFIHWGVYSVPAFGGEWFWEHWEGSKMPEYVNFMKENYRPDFTYADFAADFTAEFFDPVHWAKVFEWAGAKYVVLTSKHHEGYTNWPSANSWTWNSMEVGPKRDLVGDLATAIKENATDIHFGLYHSMYEWFHPLYLADKENGFLTNDFVATKTLPELYEIVNAYEPEVVWSDGDWDAPDWYWNSTVFLAWLFNDSPVKDTVVVNDRWGRGIMCHHGSYYTCADNYSPGVLQPFKWENCMTLDKDSWGYRREAVSTDYITIKDLLSEMASTISCGGNILINIGPTHDGRLPPIMEERLLQLGSWLDINGDAIYSSKPWSHQNDTTTSGVWYTSKNDTTYAIVLKWPKGNELLLGSSVPTVETNVTMLGYNGTLQVATQSPGMKVTFPDMSEVTTSMFTAGCGEKDVACRSYRGPVSKAGLDTSAQSSFIAQLDEKTNPSKI</sequence>
<evidence type="ECO:0000256" key="11">
    <source>
        <dbReference type="ARBA" id="ARBA00081661"/>
    </source>
</evidence>
<dbReference type="SMART" id="SM00812">
    <property type="entry name" value="Alpha_L_fucos"/>
    <property type="match status" value="1"/>
</dbReference>
<evidence type="ECO:0000259" key="13">
    <source>
        <dbReference type="Pfam" id="PF01120"/>
    </source>
</evidence>
<evidence type="ECO:0000313" key="15">
    <source>
        <dbReference type="EMBL" id="KAK7069019.1"/>
    </source>
</evidence>
<dbReference type="InterPro" id="IPR057739">
    <property type="entry name" value="Glyco_hydro_29_N"/>
</dbReference>
<comment type="catalytic activity">
    <reaction evidence="1">
        <text>a neolactoside IV(2)-alpha-Fuc-nLc4Cer(d18:1(4E)) + H2O = a neolactoside nLc4Cer(d18:1(4E)) + L-fucose</text>
        <dbReference type="Rhea" id="RHEA:48224"/>
        <dbReference type="ChEBI" id="CHEBI:2181"/>
        <dbReference type="ChEBI" id="CHEBI:15377"/>
        <dbReference type="ChEBI" id="CHEBI:17006"/>
        <dbReference type="ChEBI" id="CHEBI:28691"/>
    </reaction>
    <physiologicalReaction direction="left-to-right" evidence="1">
        <dbReference type="Rhea" id="RHEA:48225"/>
    </physiologicalReaction>
</comment>
<keyword evidence="9 15" id="KW-0326">Glycosidase</keyword>
<dbReference type="PROSITE" id="PS00385">
    <property type="entry name" value="ALPHA_L_FUCOSIDASE"/>
    <property type="match status" value="1"/>
</dbReference>
<comment type="function">
    <text evidence="3">Alpha-L-fucosidase is responsible for hydrolyzing the alpha-1,6-linked fucose joined to the reducing-end N-acetylglucosamine of the carbohydrate moieties of glycoproteins.</text>
</comment>
<dbReference type="InterPro" id="IPR031919">
    <property type="entry name" value="Fucosidase_C"/>
</dbReference>
<dbReference type="InterPro" id="IPR013780">
    <property type="entry name" value="Glyco_hydro_b"/>
</dbReference>
<evidence type="ECO:0000256" key="6">
    <source>
        <dbReference type="ARBA" id="ARBA00022729"/>
    </source>
</evidence>
<evidence type="ECO:0000313" key="16">
    <source>
        <dbReference type="Proteomes" id="UP001381693"/>
    </source>
</evidence>
<feature type="site" description="May be important for catalysis" evidence="12">
    <location>
        <position position="293"/>
    </location>
</feature>
<evidence type="ECO:0000256" key="1">
    <source>
        <dbReference type="ARBA" id="ARBA00000321"/>
    </source>
</evidence>
<dbReference type="GO" id="GO:0006004">
    <property type="term" value="P:fucose metabolic process"/>
    <property type="evidence" value="ECO:0007669"/>
    <property type="project" value="InterPro"/>
</dbReference>
<dbReference type="Gene3D" id="3.20.20.80">
    <property type="entry name" value="Glycosidases"/>
    <property type="match status" value="1"/>
</dbReference>
<organism evidence="15 16">
    <name type="scientific">Halocaridina rubra</name>
    <name type="common">Hawaiian red shrimp</name>
    <dbReference type="NCBI Taxonomy" id="373956"/>
    <lineage>
        <taxon>Eukaryota</taxon>
        <taxon>Metazoa</taxon>
        <taxon>Ecdysozoa</taxon>
        <taxon>Arthropoda</taxon>
        <taxon>Crustacea</taxon>
        <taxon>Multicrustacea</taxon>
        <taxon>Malacostraca</taxon>
        <taxon>Eumalacostraca</taxon>
        <taxon>Eucarida</taxon>
        <taxon>Decapoda</taxon>
        <taxon>Pleocyemata</taxon>
        <taxon>Caridea</taxon>
        <taxon>Atyoidea</taxon>
        <taxon>Atyidae</taxon>
        <taxon>Halocaridina</taxon>
    </lineage>
</organism>
<keyword evidence="6" id="KW-0732">Signal</keyword>
<comment type="caution">
    <text evidence="15">The sequence shown here is derived from an EMBL/GenBank/DDBJ whole genome shotgun (WGS) entry which is preliminary data.</text>
</comment>
<gene>
    <name evidence="15" type="primary">FUCA1_2</name>
    <name evidence="15" type="ORF">SK128_008544</name>
</gene>
<keyword evidence="7 15" id="KW-0378">Hydrolase</keyword>
<dbReference type="Gene3D" id="2.60.40.1180">
    <property type="entry name" value="Golgi alpha-mannosidase II"/>
    <property type="match status" value="1"/>
</dbReference>
<dbReference type="PRINTS" id="PR00741">
    <property type="entry name" value="GLHYDRLASE29"/>
</dbReference>
<dbReference type="EMBL" id="JAXCGZ010017049">
    <property type="protein sequence ID" value="KAK7069019.1"/>
    <property type="molecule type" value="Genomic_DNA"/>
</dbReference>
<evidence type="ECO:0000256" key="8">
    <source>
        <dbReference type="ARBA" id="ARBA00023180"/>
    </source>
</evidence>
<evidence type="ECO:0000259" key="14">
    <source>
        <dbReference type="Pfam" id="PF16757"/>
    </source>
</evidence>
<dbReference type="PANTHER" id="PTHR10030">
    <property type="entry name" value="ALPHA-L-FUCOSIDASE"/>
    <property type="match status" value="1"/>
</dbReference>
<dbReference type="InterPro" id="IPR017853">
    <property type="entry name" value="GH"/>
</dbReference>
<comment type="catalytic activity">
    <reaction evidence="2">
        <text>a neolactoside IV(2)-alpha-Fuc-nLc4Cer(d18:0) + H2O = a neolactoside nLc4Cer(d18:0) + L-fucose</text>
        <dbReference type="Rhea" id="RHEA:49308"/>
        <dbReference type="ChEBI" id="CHEBI:2181"/>
        <dbReference type="ChEBI" id="CHEBI:15377"/>
        <dbReference type="ChEBI" id="CHEBI:91119"/>
        <dbReference type="ChEBI" id="CHEBI:91121"/>
    </reaction>
    <physiologicalReaction direction="left-to-right" evidence="2">
        <dbReference type="Rhea" id="RHEA:49309"/>
    </physiologicalReaction>
</comment>
<dbReference type="GO" id="GO:0016139">
    <property type="term" value="P:glycoside catabolic process"/>
    <property type="evidence" value="ECO:0007669"/>
    <property type="project" value="TreeGrafter"/>
</dbReference>
<dbReference type="InterPro" id="IPR018526">
    <property type="entry name" value="Glyco_hydro_29_CS"/>
</dbReference>
<dbReference type="AlphaFoldDB" id="A0AAN8WYY7"/>
<dbReference type="PIRSF" id="PIRSF001092">
    <property type="entry name" value="Alpha-L-fucosidase"/>
    <property type="match status" value="1"/>
</dbReference>
<evidence type="ECO:0000256" key="10">
    <source>
        <dbReference type="ARBA" id="ARBA00074133"/>
    </source>
</evidence>